<keyword evidence="3" id="KW-1185">Reference proteome</keyword>
<evidence type="ECO:0000313" key="2">
    <source>
        <dbReference type="EMBL" id="KAK5614414.1"/>
    </source>
</evidence>
<reference evidence="2 3" key="1">
    <citation type="submission" date="2021-06" db="EMBL/GenBank/DDBJ databases">
        <authorList>
            <person name="Palmer J.M."/>
        </authorList>
    </citation>
    <scope>NUCLEOTIDE SEQUENCE [LARGE SCALE GENOMIC DNA]</scope>
    <source>
        <strain evidence="2 3">MEX-2019</strain>
        <tissue evidence="2">Muscle</tissue>
    </source>
</reference>
<evidence type="ECO:0000313" key="3">
    <source>
        <dbReference type="Proteomes" id="UP001311232"/>
    </source>
</evidence>
<protein>
    <submittedName>
        <fullName evidence="2">Uncharacterized protein</fullName>
    </submittedName>
</protein>
<dbReference type="Proteomes" id="UP001311232">
    <property type="component" value="Unassembled WGS sequence"/>
</dbReference>
<comment type="caution">
    <text evidence="2">The sequence shown here is derived from an EMBL/GenBank/DDBJ whole genome shotgun (WGS) entry which is preliminary data.</text>
</comment>
<accession>A0AAV9RZ78</accession>
<sequence>MLSAQGHIAISCRTGQALDPVPPATQGLHQTGETPITAPITPARHQSTTAAGTRKGQGAIGHPTGAHHFGPLHSHKKQLTNGGSHLSPPHDDIRDPQAIPTLPIPPKQCRQWGRSKKGPL</sequence>
<name>A0AAV9RZ78_9TELE</name>
<gene>
    <name evidence="2" type="ORF">CRENBAI_026032</name>
</gene>
<dbReference type="AlphaFoldDB" id="A0AAV9RZ78"/>
<organism evidence="2 3">
    <name type="scientific">Crenichthys baileyi</name>
    <name type="common">White River springfish</name>
    <dbReference type="NCBI Taxonomy" id="28760"/>
    <lineage>
        <taxon>Eukaryota</taxon>
        <taxon>Metazoa</taxon>
        <taxon>Chordata</taxon>
        <taxon>Craniata</taxon>
        <taxon>Vertebrata</taxon>
        <taxon>Euteleostomi</taxon>
        <taxon>Actinopterygii</taxon>
        <taxon>Neopterygii</taxon>
        <taxon>Teleostei</taxon>
        <taxon>Neoteleostei</taxon>
        <taxon>Acanthomorphata</taxon>
        <taxon>Ovalentaria</taxon>
        <taxon>Atherinomorphae</taxon>
        <taxon>Cyprinodontiformes</taxon>
        <taxon>Goodeidae</taxon>
        <taxon>Crenichthys</taxon>
    </lineage>
</organism>
<feature type="region of interest" description="Disordered" evidence="1">
    <location>
        <begin position="16"/>
        <end position="120"/>
    </location>
</feature>
<evidence type="ECO:0000256" key="1">
    <source>
        <dbReference type="SAM" id="MobiDB-lite"/>
    </source>
</evidence>
<dbReference type="EMBL" id="JAHHUM010001162">
    <property type="protein sequence ID" value="KAK5614414.1"/>
    <property type="molecule type" value="Genomic_DNA"/>
</dbReference>
<proteinExistence type="predicted"/>